<dbReference type="GO" id="GO:0008202">
    <property type="term" value="P:steroid metabolic process"/>
    <property type="evidence" value="ECO:0007669"/>
    <property type="project" value="UniProtKB-KW"/>
</dbReference>
<evidence type="ECO:0000256" key="2">
    <source>
        <dbReference type="ARBA" id="ARBA00023002"/>
    </source>
</evidence>
<dbReference type="InterPro" id="IPR057326">
    <property type="entry name" value="KR_dom"/>
</dbReference>
<dbReference type="InterPro" id="IPR020904">
    <property type="entry name" value="Sc_DH/Rdtase_CS"/>
</dbReference>
<evidence type="ECO:0000259" key="4">
    <source>
        <dbReference type="SMART" id="SM00822"/>
    </source>
</evidence>
<keyword evidence="3" id="KW-0443">Lipid metabolism</keyword>
<reference evidence="5" key="2">
    <citation type="submission" date="2021-04" db="EMBL/GenBank/DDBJ databases">
        <authorList>
            <person name="Gilroy R."/>
        </authorList>
    </citation>
    <scope>NUCLEOTIDE SEQUENCE</scope>
    <source>
        <strain evidence="5">5790</strain>
    </source>
</reference>
<dbReference type="PANTHER" id="PTHR42879">
    <property type="entry name" value="3-OXOACYL-(ACYL-CARRIER-PROTEIN) REDUCTASE"/>
    <property type="match status" value="1"/>
</dbReference>
<dbReference type="InterPro" id="IPR002347">
    <property type="entry name" value="SDR_fam"/>
</dbReference>
<sequence length="238" mass="24492">MKTVLVTGGSRGIGAAMAEKFAASGYRVIINYNSSKEAAESLASRIGAAALRADVGSPEEVGAMFEQINSRFGGVDVLVNNAGISKISLMTDCSESEWQRIINVNLGGAYRVTKAALGYMINKKDGCIINISSMWGVSGASCEAAYSASKAGLIGLTKALAKELGPSGIRVNAIAPGLIDTDMNMELDAETRRGLIGETPLMRIGTPEDVAGLACFLAGGGGAFITGQVFGVNGGFVI</sequence>
<dbReference type="InterPro" id="IPR050259">
    <property type="entry name" value="SDR"/>
</dbReference>
<dbReference type="NCBIfam" id="NF047420">
    <property type="entry name" value="EF_P_mod_YmfI"/>
    <property type="match status" value="1"/>
</dbReference>
<dbReference type="NCBIfam" id="NF005559">
    <property type="entry name" value="PRK07231.1"/>
    <property type="match status" value="1"/>
</dbReference>
<dbReference type="FunFam" id="3.40.50.720:FF:000173">
    <property type="entry name" value="3-oxoacyl-[acyl-carrier protein] reductase"/>
    <property type="match status" value="1"/>
</dbReference>
<dbReference type="Proteomes" id="UP000824162">
    <property type="component" value="Unassembled WGS sequence"/>
</dbReference>
<proteinExistence type="inferred from homology"/>
<feature type="domain" description="Ketoreductase" evidence="4">
    <location>
        <begin position="2"/>
        <end position="177"/>
    </location>
</feature>
<name>A0A9D1PQU9_9FIRM</name>
<dbReference type="NCBIfam" id="NF009466">
    <property type="entry name" value="PRK12826.1-2"/>
    <property type="match status" value="1"/>
</dbReference>
<comment type="caution">
    <text evidence="5">The sequence shown here is derived from an EMBL/GenBank/DDBJ whole genome shotgun (WGS) entry which is preliminary data.</text>
</comment>
<organism evidence="5 6">
    <name type="scientific">Candidatus Monoglobus merdigallinarum</name>
    <dbReference type="NCBI Taxonomy" id="2838698"/>
    <lineage>
        <taxon>Bacteria</taxon>
        <taxon>Bacillati</taxon>
        <taxon>Bacillota</taxon>
        <taxon>Clostridia</taxon>
        <taxon>Monoglobales</taxon>
        <taxon>Monoglobaceae</taxon>
        <taxon>Monoglobus</taxon>
    </lineage>
</organism>
<keyword evidence="3" id="KW-0753">Steroid metabolism</keyword>
<evidence type="ECO:0000313" key="5">
    <source>
        <dbReference type="EMBL" id="HIV86226.1"/>
    </source>
</evidence>
<protein>
    <submittedName>
        <fullName evidence="5">3-oxoacyl-ACP reductase FabG</fullName>
        <ecNumber evidence="5">1.1.1.100</ecNumber>
    </submittedName>
</protein>
<dbReference type="PROSITE" id="PS00061">
    <property type="entry name" value="ADH_SHORT"/>
    <property type="match status" value="1"/>
</dbReference>
<dbReference type="EC" id="1.1.1.100" evidence="5"/>
<dbReference type="SUPFAM" id="SSF51735">
    <property type="entry name" value="NAD(P)-binding Rossmann-fold domains"/>
    <property type="match status" value="1"/>
</dbReference>
<gene>
    <name evidence="5" type="primary">fabG</name>
    <name evidence="5" type="ORF">H9900_05385</name>
</gene>
<dbReference type="PRINTS" id="PR00080">
    <property type="entry name" value="SDRFAMILY"/>
</dbReference>
<keyword evidence="2 5" id="KW-0560">Oxidoreductase</keyword>
<dbReference type="Pfam" id="PF13561">
    <property type="entry name" value="adh_short_C2"/>
    <property type="match status" value="1"/>
</dbReference>
<reference evidence="5" key="1">
    <citation type="journal article" date="2021" name="PeerJ">
        <title>Extensive microbial diversity within the chicken gut microbiome revealed by metagenomics and culture.</title>
        <authorList>
            <person name="Gilroy R."/>
            <person name="Ravi A."/>
            <person name="Getino M."/>
            <person name="Pursley I."/>
            <person name="Horton D.L."/>
            <person name="Alikhan N.F."/>
            <person name="Baker D."/>
            <person name="Gharbi K."/>
            <person name="Hall N."/>
            <person name="Watson M."/>
            <person name="Adriaenssens E.M."/>
            <person name="Foster-Nyarko E."/>
            <person name="Jarju S."/>
            <person name="Secka A."/>
            <person name="Antonio M."/>
            <person name="Oren A."/>
            <person name="Chaudhuri R.R."/>
            <person name="La Ragione R."/>
            <person name="Hildebrand F."/>
            <person name="Pallen M.J."/>
        </authorList>
    </citation>
    <scope>NUCLEOTIDE SEQUENCE</scope>
    <source>
        <strain evidence="5">5790</strain>
    </source>
</reference>
<dbReference type="InterPro" id="IPR036291">
    <property type="entry name" value="NAD(P)-bd_dom_sf"/>
</dbReference>
<dbReference type="EMBL" id="DXIJ01000114">
    <property type="protein sequence ID" value="HIV86226.1"/>
    <property type="molecule type" value="Genomic_DNA"/>
</dbReference>
<evidence type="ECO:0000313" key="6">
    <source>
        <dbReference type="Proteomes" id="UP000824162"/>
    </source>
</evidence>
<comment type="similarity">
    <text evidence="1">Belongs to the short-chain dehydrogenases/reductases (SDR) family.</text>
</comment>
<dbReference type="GO" id="GO:0004316">
    <property type="term" value="F:3-oxoacyl-[acyl-carrier-protein] reductase (NADPH) activity"/>
    <property type="evidence" value="ECO:0007669"/>
    <property type="project" value="UniProtKB-EC"/>
</dbReference>
<dbReference type="AlphaFoldDB" id="A0A9D1PQU9"/>
<dbReference type="PRINTS" id="PR00081">
    <property type="entry name" value="GDHRDH"/>
</dbReference>
<evidence type="ECO:0000256" key="3">
    <source>
        <dbReference type="ARBA" id="ARBA00023221"/>
    </source>
</evidence>
<dbReference type="SMART" id="SM00822">
    <property type="entry name" value="PKS_KR"/>
    <property type="match status" value="1"/>
</dbReference>
<evidence type="ECO:0000256" key="1">
    <source>
        <dbReference type="ARBA" id="ARBA00006484"/>
    </source>
</evidence>
<dbReference type="Gene3D" id="3.40.50.720">
    <property type="entry name" value="NAD(P)-binding Rossmann-like Domain"/>
    <property type="match status" value="1"/>
</dbReference>
<dbReference type="GO" id="GO:0032787">
    <property type="term" value="P:monocarboxylic acid metabolic process"/>
    <property type="evidence" value="ECO:0007669"/>
    <property type="project" value="UniProtKB-ARBA"/>
</dbReference>
<dbReference type="PANTHER" id="PTHR42879:SF2">
    <property type="entry name" value="3-OXOACYL-[ACYL-CARRIER-PROTEIN] REDUCTASE FABG"/>
    <property type="match status" value="1"/>
</dbReference>
<accession>A0A9D1PQU9</accession>